<dbReference type="EMBL" id="KI964780">
    <property type="protein sequence ID" value="EUC28890.1"/>
    <property type="molecule type" value="Genomic_DNA"/>
</dbReference>
<name>W6XUM2_COCC2</name>
<organism evidence="1 2">
    <name type="scientific">Cochliobolus carbonum (strain 26-R-13)</name>
    <name type="common">Maize leaf spot fungus</name>
    <name type="synonym">Bipolaris zeicola</name>
    <dbReference type="NCBI Taxonomy" id="930089"/>
    <lineage>
        <taxon>Eukaryota</taxon>
        <taxon>Fungi</taxon>
        <taxon>Dikarya</taxon>
        <taxon>Ascomycota</taxon>
        <taxon>Pezizomycotina</taxon>
        <taxon>Dothideomycetes</taxon>
        <taxon>Pleosporomycetidae</taxon>
        <taxon>Pleosporales</taxon>
        <taxon>Pleosporineae</taxon>
        <taxon>Pleosporaceae</taxon>
        <taxon>Bipolaris</taxon>
    </lineage>
</organism>
<reference evidence="1 2" key="1">
    <citation type="journal article" date="2013" name="PLoS Genet.">
        <title>Comparative genome structure, secondary metabolite, and effector coding capacity across Cochliobolus pathogens.</title>
        <authorList>
            <person name="Condon B.J."/>
            <person name="Leng Y."/>
            <person name="Wu D."/>
            <person name="Bushley K.E."/>
            <person name="Ohm R.A."/>
            <person name="Otillar R."/>
            <person name="Martin J."/>
            <person name="Schackwitz W."/>
            <person name="Grimwood J."/>
            <person name="MohdZainudin N."/>
            <person name="Xue C."/>
            <person name="Wang R."/>
            <person name="Manning V.A."/>
            <person name="Dhillon B."/>
            <person name="Tu Z.J."/>
            <person name="Steffenson B.J."/>
            <person name="Salamov A."/>
            <person name="Sun H."/>
            <person name="Lowry S."/>
            <person name="LaButti K."/>
            <person name="Han J."/>
            <person name="Copeland A."/>
            <person name="Lindquist E."/>
            <person name="Barry K."/>
            <person name="Schmutz J."/>
            <person name="Baker S.E."/>
            <person name="Ciuffetti L.M."/>
            <person name="Grigoriev I.V."/>
            <person name="Zhong S."/>
            <person name="Turgeon B.G."/>
        </authorList>
    </citation>
    <scope>NUCLEOTIDE SEQUENCE [LARGE SCALE GENOMIC DNA]</scope>
    <source>
        <strain evidence="1 2">26-R-13</strain>
    </source>
</reference>
<feature type="non-terminal residue" evidence="1">
    <location>
        <position position="1"/>
    </location>
</feature>
<dbReference type="KEGG" id="bze:COCCADRAFT_107978"/>
<dbReference type="GeneID" id="19143658"/>
<dbReference type="Proteomes" id="UP000053841">
    <property type="component" value="Unassembled WGS sequence"/>
</dbReference>
<accession>W6XUM2</accession>
<evidence type="ECO:0000313" key="1">
    <source>
        <dbReference type="EMBL" id="EUC28890.1"/>
    </source>
</evidence>
<dbReference type="RefSeq" id="XP_007716809.1">
    <property type="nucleotide sequence ID" value="XM_007718619.1"/>
</dbReference>
<proteinExistence type="predicted"/>
<protein>
    <submittedName>
        <fullName evidence="1">Uncharacterized protein</fullName>
    </submittedName>
</protein>
<sequence length="72" mass="7860">RGFIWPLLACPDSSPPPHPLKPPKPPLDDCQRAHRCHRTIQSVDEIEHSGASLGAFKTTLLLLLPLPSSCAQ</sequence>
<evidence type="ECO:0000313" key="2">
    <source>
        <dbReference type="Proteomes" id="UP000053841"/>
    </source>
</evidence>
<dbReference type="HOGENOM" id="CLU_2729041_0_0_1"/>
<gene>
    <name evidence="1" type="ORF">COCCADRAFT_107978</name>
</gene>
<keyword evidence="2" id="KW-1185">Reference proteome</keyword>
<dbReference type="AlphaFoldDB" id="W6XUM2"/>